<evidence type="ECO:0000259" key="1">
    <source>
        <dbReference type="Pfam" id="PF01416"/>
    </source>
</evidence>
<dbReference type="AlphaFoldDB" id="A0AAV8ZQZ9"/>
<proteinExistence type="predicted"/>
<evidence type="ECO:0000313" key="2">
    <source>
        <dbReference type="EMBL" id="KAJ8967523.1"/>
    </source>
</evidence>
<evidence type="ECO:0000313" key="3">
    <source>
        <dbReference type="Proteomes" id="UP001162156"/>
    </source>
</evidence>
<dbReference type="GO" id="GO:0001522">
    <property type="term" value="P:pseudouridine synthesis"/>
    <property type="evidence" value="ECO:0007669"/>
    <property type="project" value="InterPro"/>
</dbReference>
<feature type="domain" description="Pseudouridine synthase I TruA alpha/beta" evidence="1">
    <location>
        <begin position="3"/>
        <end position="55"/>
    </location>
</feature>
<dbReference type="Gene3D" id="3.30.70.660">
    <property type="entry name" value="Pseudouridine synthase I, catalytic domain, C-terminal subdomain"/>
    <property type="match status" value="1"/>
</dbReference>
<keyword evidence="3" id="KW-1185">Reference proteome</keyword>
<dbReference type="GO" id="GO:0009982">
    <property type="term" value="F:pseudouridine synthase activity"/>
    <property type="evidence" value="ECO:0007669"/>
    <property type="project" value="InterPro"/>
</dbReference>
<dbReference type="Pfam" id="PF01416">
    <property type="entry name" value="PseudoU_synth_1"/>
    <property type="match status" value="1"/>
</dbReference>
<dbReference type="EMBL" id="JANEYF010000851">
    <property type="protein sequence ID" value="KAJ8967523.1"/>
    <property type="molecule type" value="Genomic_DNA"/>
</dbReference>
<dbReference type="InterPro" id="IPR020097">
    <property type="entry name" value="PsdUridine_synth_TruA_a/b_dom"/>
</dbReference>
<comment type="caution">
    <text evidence="2">The sequence shown here is derived from an EMBL/GenBank/DDBJ whole genome shotgun (WGS) entry which is preliminary data.</text>
</comment>
<dbReference type="GO" id="GO:0003723">
    <property type="term" value="F:RNA binding"/>
    <property type="evidence" value="ECO:0007669"/>
    <property type="project" value="InterPro"/>
</dbReference>
<dbReference type="Proteomes" id="UP001162156">
    <property type="component" value="Unassembled WGS sequence"/>
</dbReference>
<reference evidence="2" key="1">
    <citation type="journal article" date="2023" name="Insect Mol. Biol.">
        <title>Genome sequencing provides insights into the evolution of gene families encoding plant cell wall-degrading enzymes in longhorned beetles.</title>
        <authorList>
            <person name="Shin N.R."/>
            <person name="Okamura Y."/>
            <person name="Kirsch R."/>
            <person name="Pauchet Y."/>
        </authorList>
    </citation>
    <scope>NUCLEOTIDE SEQUENCE</scope>
    <source>
        <strain evidence="2">RBIC_L_NR</strain>
    </source>
</reference>
<name>A0AAV8ZQZ9_9CUCU</name>
<organism evidence="2 3">
    <name type="scientific">Rhamnusium bicolor</name>
    <dbReference type="NCBI Taxonomy" id="1586634"/>
    <lineage>
        <taxon>Eukaryota</taxon>
        <taxon>Metazoa</taxon>
        <taxon>Ecdysozoa</taxon>
        <taxon>Arthropoda</taxon>
        <taxon>Hexapoda</taxon>
        <taxon>Insecta</taxon>
        <taxon>Pterygota</taxon>
        <taxon>Neoptera</taxon>
        <taxon>Endopterygota</taxon>
        <taxon>Coleoptera</taxon>
        <taxon>Polyphaga</taxon>
        <taxon>Cucujiformia</taxon>
        <taxon>Chrysomeloidea</taxon>
        <taxon>Cerambycidae</taxon>
        <taxon>Lepturinae</taxon>
        <taxon>Rhagiini</taxon>
        <taxon>Rhamnusium</taxon>
    </lineage>
</organism>
<gene>
    <name evidence="2" type="ORF">NQ314_002838</name>
</gene>
<accession>A0AAV8ZQZ9</accession>
<dbReference type="InterPro" id="IPR020103">
    <property type="entry name" value="PsdUridine_synth_cat_dom_sf"/>
</dbReference>
<dbReference type="InterPro" id="IPR020095">
    <property type="entry name" value="PsdUridine_synth_TruA_C"/>
</dbReference>
<protein>
    <recommendedName>
        <fullName evidence="1">Pseudouridine synthase I TruA alpha/beta domain-containing protein</fullName>
    </recommendedName>
</protein>
<dbReference type="SUPFAM" id="SSF55120">
    <property type="entry name" value="Pseudouridine synthase"/>
    <property type="match status" value="1"/>
</dbReference>
<sequence>MANVRRTVASLVAVAQGKVTLRDIKFMLEIPSHRSWCPQIKTLPAHGLYLCEVEYTKEDLDTFRSFPVD</sequence>